<feature type="transmembrane region" description="Helical" evidence="2">
    <location>
        <begin position="262"/>
        <end position="287"/>
    </location>
</feature>
<feature type="domain" description="DUF7137" evidence="4">
    <location>
        <begin position="120"/>
        <end position="252"/>
    </location>
</feature>
<keyword evidence="6" id="KW-1185">Reference proteome</keyword>
<evidence type="ECO:0000259" key="4">
    <source>
        <dbReference type="Pfam" id="PF23585"/>
    </source>
</evidence>
<dbReference type="EMBL" id="PDNA01000010">
    <property type="protein sequence ID" value="PGH27073.1"/>
    <property type="molecule type" value="Genomic_DNA"/>
</dbReference>
<evidence type="ECO:0000313" key="5">
    <source>
        <dbReference type="EMBL" id="PGH27073.1"/>
    </source>
</evidence>
<feature type="compositionally biased region" description="Low complexity" evidence="1">
    <location>
        <begin position="95"/>
        <end position="108"/>
    </location>
</feature>
<accession>A0A2B7Z1G0</accession>
<evidence type="ECO:0000256" key="1">
    <source>
        <dbReference type="SAM" id="MobiDB-lite"/>
    </source>
</evidence>
<feature type="signal peptide" evidence="3">
    <location>
        <begin position="1"/>
        <end position="22"/>
    </location>
</feature>
<evidence type="ECO:0000256" key="3">
    <source>
        <dbReference type="SAM" id="SignalP"/>
    </source>
</evidence>
<evidence type="ECO:0000313" key="6">
    <source>
        <dbReference type="Proteomes" id="UP000224634"/>
    </source>
</evidence>
<dbReference type="Pfam" id="PF23585">
    <property type="entry name" value="DUF7137"/>
    <property type="match status" value="1"/>
</dbReference>
<keyword evidence="2" id="KW-1133">Transmembrane helix</keyword>
<dbReference type="STRING" id="1447883.A0A2B7Z1G0"/>
<dbReference type="PANTHER" id="PTHR42028:SF1">
    <property type="entry name" value="YALI0E30657P"/>
    <property type="match status" value="1"/>
</dbReference>
<gene>
    <name evidence="5" type="ORF">AJ80_01259</name>
</gene>
<keyword evidence="2" id="KW-0472">Membrane</keyword>
<dbReference type="Proteomes" id="UP000224634">
    <property type="component" value="Unassembled WGS sequence"/>
</dbReference>
<name>A0A2B7Z1G0_POLH7</name>
<reference evidence="5 6" key="1">
    <citation type="submission" date="2017-10" db="EMBL/GenBank/DDBJ databases">
        <title>Comparative genomics in systemic dimorphic fungi from Ajellomycetaceae.</title>
        <authorList>
            <person name="Munoz J.F."/>
            <person name="Mcewen J.G."/>
            <person name="Clay O.K."/>
            <person name="Cuomo C.A."/>
        </authorList>
    </citation>
    <scope>NUCLEOTIDE SEQUENCE [LARGE SCALE GENOMIC DNA]</scope>
    <source>
        <strain evidence="5 6">UAMH7299</strain>
    </source>
</reference>
<comment type="caution">
    <text evidence="5">The sequence shown here is derived from an EMBL/GenBank/DDBJ whole genome shotgun (WGS) entry which is preliminary data.</text>
</comment>
<keyword evidence="2" id="KW-0812">Transmembrane</keyword>
<organism evidence="5 6">
    <name type="scientific">Polytolypa hystricis (strain UAMH7299)</name>
    <dbReference type="NCBI Taxonomy" id="1447883"/>
    <lineage>
        <taxon>Eukaryota</taxon>
        <taxon>Fungi</taxon>
        <taxon>Dikarya</taxon>
        <taxon>Ascomycota</taxon>
        <taxon>Pezizomycotina</taxon>
        <taxon>Eurotiomycetes</taxon>
        <taxon>Eurotiomycetidae</taxon>
        <taxon>Onygenales</taxon>
        <taxon>Onygenales incertae sedis</taxon>
        <taxon>Polytolypa</taxon>
    </lineage>
</organism>
<feature type="chain" id="PRO_5013310331" description="DUF7137 domain-containing protein" evidence="3">
    <location>
        <begin position="23"/>
        <end position="288"/>
    </location>
</feature>
<dbReference type="InterPro" id="IPR055561">
    <property type="entry name" value="DUF7137"/>
</dbReference>
<feature type="region of interest" description="Disordered" evidence="1">
    <location>
        <begin position="38"/>
        <end position="131"/>
    </location>
</feature>
<evidence type="ECO:0000256" key="2">
    <source>
        <dbReference type="SAM" id="Phobius"/>
    </source>
</evidence>
<sequence>MRSLHHILVLCALFALASFAAASWDFYGAVAAVAQPGPHVRRQDDDTTSSKPTQTSEETATDATITSAPKKTENATEDSTDSETGTNTKDKESGTETGTKTGTETGTTTKKKVTKVDPRLPPGGIQMITPGPFDPQTYIKIGEYATFKWNYTSLKVTPSAIDVVAYCSRNDHTYTIAGNQSFQETGEVTWDTRKHATSVDLLTETYTLMVYDSSKDPSDRPEAGYLAASSQYTFGVYHKQKYDPLDKYTCATCSSASLNRQALGFIVWMATITVLSFTWFVSGLGIFA</sequence>
<dbReference type="OrthoDB" id="2435509at2759"/>
<dbReference type="AlphaFoldDB" id="A0A2B7Z1G0"/>
<feature type="compositionally biased region" description="Polar residues" evidence="1">
    <location>
        <begin position="49"/>
        <end position="69"/>
    </location>
</feature>
<protein>
    <recommendedName>
        <fullName evidence="4">DUF7137 domain-containing protein</fullName>
    </recommendedName>
</protein>
<dbReference type="PANTHER" id="PTHR42028">
    <property type="entry name" value="CHROMOSOME 1, WHOLE GENOME SHOTGUN SEQUENCE"/>
    <property type="match status" value="1"/>
</dbReference>
<proteinExistence type="predicted"/>
<keyword evidence="3" id="KW-0732">Signal</keyword>